<dbReference type="PANTHER" id="PTHR12952:SF0">
    <property type="entry name" value="PROTEIN SYS1 HOMOLOG"/>
    <property type="match status" value="1"/>
</dbReference>
<dbReference type="HOGENOM" id="CLU_081382_0_0_1"/>
<feature type="compositionally biased region" description="Low complexity" evidence="9">
    <location>
        <begin position="166"/>
        <end position="176"/>
    </location>
</feature>
<proteinExistence type="inferred from homology"/>
<dbReference type="GO" id="GO:0034067">
    <property type="term" value="P:protein localization to Golgi apparatus"/>
    <property type="evidence" value="ECO:0007669"/>
    <property type="project" value="TreeGrafter"/>
</dbReference>
<protein>
    <submittedName>
        <fullName evidence="11">Integral membrane protein</fullName>
    </submittedName>
</protein>
<name>F0XFZ2_GROCL</name>
<organism evidence="12">
    <name type="scientific">Grosmannia clavigera (strain kw1407 / UAMH 11150)</name>
    <name type="common">Blue stain fungus</name>
    <name type="synonym">Graphiocladiella clavigera</name>
    <dbReference type="NCBI Taxonomy" id="655863"/>
    <lineage>
        <taxon>Eukaryota</taxon>
        <taxon>Fungi</taxon>
        <taxon>Dikarya</taxon>
        <taxon>Ascomycota</taxon>
        <taxon>Pezizomycotina</taxon>
        <taxon>Sordariomycetes</taxon>
        <taxon>Sordariomycetidae</taxon>
        <taxon>Ophiostomatales</taxon>
        <taxon>Ophiostomataceae</taxon>
        <taxon>Leptographium</taxon>
    </lineage>
</organism>
<evidence type="ECO:0000256" key="7">
    <source>
        <dbReference type="ARBA" id="ARBA00023034"/>
    </source>
</evidence>
<evidence type="ECO:0000256" key="8">
    <source>
        <dbReference type="ARBA" id="ARBA00023136"/>
    </source>
</evidence>
<feature type="transmembrane region" description="Helical" evidence="10">
    <location>
        <begin position="68"/>
        <end position="91"/>
    </location>
</feature>
<keyword evidence="4 10" id="KW-0812">Transmembrane</keyword>
<evidence type="ECO:0000256" key="6">
    <source>
        <dbReference type="ARBA" id="ARBA00022989"/>
    </source>
</evidence>
<evidence type="ECO:0000256" key="4">
    <source>
        <dbReference type="ARBA" id="ARBA00022692"/>
    </source>
</evidence>
<evidence type="ECO:0000256" key="1">
    <source>
        <dbReference type="ARBA" id="ARBA00004653"/>
    </source>
</evidence>
<comment type="similarity">
    <text evidence="2">Belongs to the SYS1 family.</text>
</comment>
<dbReference type="FunCoup" id="F0XFZ2">
    <property type="interactions" value="219"/>
</dbReference>
<keyword evidence="12" id="KW-1185">Reference proteome</keyword>
<dbReference type="RefSeq" id="XP_014172879.1">
    <property type="nucleotide sequence ID" value="XM_014317404.1"/>
</dbReference>
<dbReference type="GeneID" id="25978770"/>
<feature type="transmembrane region" description="Helical" evidence="10">
    <location>
        <begin position="98"/>
        <end position="118"/>
    </location>
</feature>
<dbReference type="GO" id="GO:0005829">
    <property type="term" value="C:cytosol"/>
    <property type="evidence" value="ECO:0007669"/>
    <property type="project" value="GOC"/>
</dbReference>
<dbReference type="AlphaFoldDB" id="F0XFZ2"/>
<evidence type="ECO:0000256" key="9">
    <source>
        <dbReference type="SAM" id="MobiDB-lite"/>
    </source>
</evidence>
<dbReference type="STRING" id="655863.F0XFZ2"/>
<evidence type="ECO:0000256" key="5">
    <source>
        <dbReference type="ARBA" id="ARBA00022927"/>
    </source>
</evidence>
<feature type="transmembrane region" description="Helical" evidence="10">
    <location>
        <begin position="124"/>
        <end position="145"/>
    </location>
</feature>
<evidence type="ECO:0000313" key="12">
    <source>
        <dbReference type="Proteomes" id="UP000007796"/>
    </source>
</evidence>
<dbReference type="InParanoid" id="F0XFZ2"/>
<gene>
    <name evidence="11" type="ORF">CMQ_5447</name>
</gene>
<keyword evidence="6 10" id="KW-1133">Transmembrane helix</keyword>
<dbReference type="Pfam" id="PF09801">
    <property type="entry name" value="SYS1"/>
    <property type="match status" value="1"/>
</dbReference>
<sequence>MTRRRRPRRSGALTELPPLRILTQMAILQALFYTVAVLLMLFTALVSGRSFSFDLVLGWESVRGDTTQGWLVAFVWLLTGGLFSSIVIVLVVQRSKLVLDFALSLHFIHLLAVVLYTGSLPHNVAWWITMAISSTIAIAVGTWGCRYRELQPITFGGKSTTSATATAAAASSAPGAPGAPPQAGPSNVVGDEEQGFTRGGRRGRGRDGAGEYEMVAMKLGDGKSQI</sequence>
<comment type="subcellular location">
    <subcellularLocation>
        <location evidence="1">Golgi apparatus membrane</location>
        <topology evidence="1">Multi-pass membrane protein</topology>
    </subcellularLocation>
</comment>
<keyword evidence="7" id="KW-0333">Golgi apparatus</keyword>
<dbReference type="OrthoDB" id="542931at2759"/>
<dbReference type="EMBL" id="GL629767">
    <property type="protein sequence ID" value="EFX03397.1"/>
    <property type="molecule type" value="Genomic_DNA"/>
</dbReference>
<keyword evidence="3" id="KW-0813">Transport</keyword>
<evidence type="ECO:0000256" key="10">
    <source>
        <dbReference type="SAM" id="Phobius"/>
    </source>
</evidence>
<dbReference type="GO" id="GO:0000139">
    <property type="term" value="C:Golgi membrane"/>
    <property type="evidence" value="ECO:0007669"/>
    <property type="project" value="UniProtKB-SubCell"/>
</dbReference>
<dbReference type="GO" id="GO:0006895">
    <property type="term" value="P:Golgi to endosome transport"/>
    <property type="evidence" value="ECO:0007669"/>
    <property type="project" value="TreeGrafter"/>
</dbReference>
<evidence type="ECO:0000313" key="11">
    <source>
        <dbReference type="EMBL" id="EFX03397.1"/>
    </source>
</evidence>
<dbReference type="GO" id="GO:0043001">
    <property type="term" value="P:Golgi to plasma membrane protein transport"/>
    <property type="evidence" value="ECO:0007669"/>
    <property type="project" value="TreeGrafter"/>
</dbReference>
<dbReference type="GO" id="GO:0005802">
    <property type="term" value="C:trans-Golgi network"/>
    <property type="evidence" value="ECO:0007669"/>
    <property type="project" value="TreeGrafter"/>
</dbReference>
<feature type="region of interest" description="Disordered" evidence="9">
    <location>
        <begin position="166"/>
        <end position="214"/>
    </location>
</feature>
<evidence type="ECO:0000256" key="2">
    <source>
        <dbReference type="ARBA" id="ARBA00008160"/>
    </source>
</evidence>
<dbReference type="eggNOG" id="KOG4697">
    <property type="taxonomic scope" value="Eukaryota"/>
</dbReference>
<keyword evidence="8 10" id="KW-0472">Membrane</keyword>
<keyword evidence="5" id="KW-0653">Protein transport</keyword>
<evidence type="ECO:0000256" key="3">
    <source>
        <dbReference type="ARBA" id="ARBA00022448"/>
    </source>
</evidence>
<dbReference type="Proteomes" id="UP000007796">
    <property type="component" value="Unassembled WGS sequence"/>
</dbReference>
<dbReference type="PANTHER" id="PTHR12952">
    <property type="entry name" value="SYS1"/>
    <property type="match status" value="1"/>
</dbReference>
<feature type="transmembrane region" description="Helical" evidence="10">
    <location>
        <begin position="21"/>
        <end position="48"/>
    </location>
</feature>
<dbReference type="InterPro" id="IPR019185">
    <property type="entry name" value="Integral_membrane_SYS1-rel"/>
</dbReference>
<reference evidence="11 12" key="1">
    <citation type="journal article" date="2011" name="Proc. Natl. Acad. Sci. U.S.A.">
        <title>Genome and transcriptome analyses of the mountain pine beetle-fungal symbiont Grosmannia clavigera, a lodgepole pine pathogen.</title>
        <authorList>
            <person name="DiGuistini S."/>
            <person name="Wang Y."/>
            <person name="Liao N.Y."/>
            <person name="Taylor G."/>
            <person name="Tanguay P."/>
            <person name="Feau N."/>
            <person name="Henrissat B."/>
            <person name="Chan S.K."/>
            <person name="Hesse-Orce U."/>
            <person name="Alamouti S.M."/>
            <person name="Tsui C.K.M."/>
            <person name="Docking R.T."/>
            <person name="Levasseur A."/>
            <person name="Haridas S."/>
            <person name="Robertson G."/>
            <person name="Birol I."/>
            <person name="Holt R.A."/>
            <person name="Marra M.A."/>
            <person name="Hamelin R.C."/>
            <person name="Hirst M."/>
            <person name="Jones S.J.M."/>
            <person name="Bohlmann J."/>
            <person name="Breuil C."/>
        </authorList>
    </citation>
    <scope>NUCLEOTIDE SEQUENCE [LARGE SCALE GENOMIC DNA]</scope>
    <source>
        <strain evidence="12">kw1407 / UAMH 11150</strain>
    </source>
</reference>
<accession>F0XFZ2</accession>